<accession>A0AAD3HR82</accession>
<evidence type="ECO:0000259" key="1">
    <source>
        <dbReference type="PROSITE" id="PS51286"/>
    </source>
</evidence>
<sequence>MLSRLRLPLRCFTHSLRCHGASSISPAYTTICSSETESREPSNRKLEPDVFRSSGNAASAWAWKEWFRSSETCQLNIKRDFAGAARPGIEGRNTPGIRFNGNIIRDLPTLLEKAEARAGAWHPSDLHTAFGIAVKLPCQGADDAKLLHRVLSVLSAAYLPHVPNLAQPHLCTIPLWACAKADYWDRQLVTALLGRLAWDGGRLLVQASGQEHANLWWAMSKAPNEVVMEADGLLHASAIFVRNMSAQQLNSQDCSNILLACARLQRRQEHLLQHLAACLVQQLPSAKCQALANTLYTLAVLGCSGGEYAAAVQQLCSELRQRLMGPSARSFVPQDLSSILWALERLRPNGREELVQALAAECKRRSFAGFNPQGLSNAAWALAKMGCGEAFASSGHQQQDWFKAAAIAASAPGAMSGANAQEWSNLLYAFALLRHRPGPGLLQAVQAEVHLEVLHNSANSQDCASLLWSLAILGLHEQRLVDVLGERLGELLQGVSKGKEGLSEQGLTNSLWALAVMGPDVLSRHSGLVKGLLREVVRRWEQEGKAIFEREELVQLWQVQQELGHMSSGRGSGKQLSRILAAADGERSTSLLCAMEHAVETRRVADDNTASPIQEQLTQTLAQLQRQLASSPALVGQTASMSNKNASSNVTGSTTTGPTILSIQQKRQVDGISGCVHIVLEVEGGRRMAVEIYGPLNFLACHRHPKTGPTKLRDRQLERVFGAGNVVSVPYWDWSKLRGPKAREQYMARLLGLALPGQK</sequence>
<organism evidence="2 3">
    <name type="scientific">Astrephomene gubernaculifera</name>
    <dbReference type="NCBI Taxonomy" id="47775"/>
    <lineage>
        <taxon>Eukaryota</taxon>
        <taxon>Viridiplantae</taxon>
        <taxon>Chlorophyta</taxon>
        <taxon>core chlorophytes</taxon>
        <taxon>Chlorophyceae</taxon>
        <taxon>CS clade</taxon>
        <taxon>Chlamydomonadales</taxon>
        <taxon>Astrephomenaceae</taxon>
        <taxon>Astrephomene</taxon>
    </lineage>
</organism>
<name>A0AAD3HR82_9CHLO</name>
<dbReference type="GO" id="GO:0044528">
    <property type="term" value="P:regulation of mitochondrial mRNA stability"/>
    <property type="evidence" value="ECO:0007669"/>
    <property type="project" value="TreeGrafter"/>
</dbReference>
<dbReference type="InterPro" id="IPR013584">
    <property type="entry name" value="RAP"/>
</dbReference>
<dbReference type="GO" id="GO:1901259">
    <property type="term" value="P:chloroplast rRNA processing"/>
    <property type="evidence" value="ECO:0007669"/>
    <property type="project" value="TreeGrafter"/>
</dbReference>
<proteinExistence type="predicted"/>
<dbReference type="PANTHER" id="PTHR21228:SF40">
    <property type="entry name" value="LD45607P"/>
    <property type="match status" value="1"/>
</dbReference>
<dbReference type="InterPro" id="IPR050870">
    <property type="entry name" value="FAST_kinase"/>
</dbReference>
<dbReference type="GO" id="GO:0003723">
    <property type="term" value="F:RNA binding"/>
    <property type="evidence" value="ECO:0007669"/>
    <property type="project" value="TreeGrafter"/>
</dbReference>
<dbReference type="PANTHER" id="PTHR21228">
    <property type="entry name" value="FAST LEU-RICH DOMAIN-CONTAINING"/>
    <property type="match status" value="1"/>
</dbReference>
<reference evidence="2 3" key="1">
    <citation type="journal article" date="2021" name="Sci. Rep.">
        <title>Genome sequencing of the multicellular alga Astrephomene provides insights into convergent evolution of germ-soma differentiation.</title>
        <authorList>
            <person name="Yamashita S."/>
            <person name="Yamamoto K."/>
            <person name="Matsuzaki R."/>
            <person name="Suzuki S."/>
            <person name="Yamaguchi H."/>
            <person name="Hirooka S."/>
            <person name="Minakuchi Y."/>
            <person name="Miyagishima S."/>
            <person name="Kawachi M."/>
            <person name="Toyoda A."/>
            <person name="Nozaki H."/>
        </authorList>
    </citation>
    <scope>NUCLEOTIDE SEQUENCE [LARGE SCALE GENOMIC DNA]</scope>
    <source>
        <strain evidence="2 3">NIES-4017</strain>
    </source>
</reference>
<dbReference type="GO" id="GO:0009507">
    <property type="term" value="C:chloroplast"/>
    <property type="evidence" value="ECO:0007669"/>
    <property type="project" value="GOC"/>
</dbReference>
<dbReference type="PROSITE" id="PS51286">
    <property type="entry name" value="RAP"/>
    <property type="match status" value="1"/>
</dbReference>
<dbReference type="EMBL" id="BMAR01000042">
    <property type="protein sequence ID" value="GFR50854.1"/>
    <property type="molecule type" value="Genomic_DNA"/>
</dbReference>
<feature type="domain" description="RAP" evidence="1">
    <location>
        <begin position="678"/>
        <end position="749"/>
    </location>
</feature>
<keyword evidence="3" id="KW-1185">Reference proteome</keyword>
<dbReference type="AlphaFoldDB" id="A0AAD3HR82"/>
<dbReference type="GO" id="GO:0005759">
    <property type="term" value="C:mitochondrial matrix"/>
    <property type="evidence" value="ECO:0007669"/>
    <property type="project" value="TreeGrafter"/>
</dbReference>
<evidence type="ECO:0000313" key="3">
    <source>
        <dbReference type="Proteomes" id="UP001054857"/>
    </source>
</evidence>
<gene>
    <name evidence="2" type="ORF">Agub_g13137</name>
</gene>
<dbReference type="GO" id="GO:0035770">
    <property type="term" value="C:ribonucleoprotein granule"/>
    <property type="evidence" value="ECO:0007669"/>
    <property type="project" value="TreeGrafter"/>
</dbReference>
<protein>
    <recommendedName>
        <fullName evidence="1">RAP domain-containing protein</fullName>
    </recommendedName>
</protein>
<dbReference type="GO" id="GO:0000963">
    <property type="term" value="P:mitochondrial RNA processing"/>
    <property type="evidence" value="ECO:0007669"/>
    <property type="project" value="TreeGrafter"/>
</dbReference>
<evidence type="ECO:0000313" key="2">
    <source>
        <dbReference type="EMBL" id="GFR50854.1"/>
    </source>
</evidence>
<comment type="caution">
    <text evidence="2">The sequence shown here is derived from an EMBL/GenBank/DDBJ whole genome shotgun (WGS) entry which is preliminary data.</text>
</comment>
<dbReference type="Proteomes" id="UP001054857">
    <property type="component" value="Unassembled WGS sequence"/>
</dbReference>